<reference evidence="3 4" key="1">
    <citation type="submission" date="2024-04" db="EMBL/GenBank/DDBJ databases">
        <title>Genome assembly C_amara_ONT_v2.</title>
        <authorList>
            <person name="Yant L."/>
            <person name="Moore C."/>
            <person name="Slenker M."/>
        </authorList>
    </citation>
    <scope>NUCLEOTIDE SEQUENCE [LARGE SCALE GENOMIC DNA]</scope>
    <source>
        <tissue evidence="3">Leaf</tissue>
    </source>
</reference>
<keyword evidence="1" id="KW-0234">DNA repair</keyword>
<keyword evidence="1" id="KW-0378">Hydrolase</keyword>
<keyword evidence="1" id="KW-0347">Helicase</keyword>
<evidence type="ECO:0000313" key="4">
    <source>
        <dbReference type="Proteomes" id="UP001558713"/>
    </source>
</evidence>
<dbReference type="InterPro" id="IPR010285">
    <property type="entry name" value="DNA_helicase_pif1-like_DEAD"/>
</dbReference>
<dbReference type="Proteomes" id="UP001558713">
    <property type="component" value="Unassembled WGS sequence"/>
</dbReference>
<dbReference type="GO" id="GO:0043139">
    <property type="term" value="F:5'-3' DNA helicase activity"/>
    <property type="evidence" value="ECO:0007669"/>
    <property type="project" value="UniProtKB-EC"/>
</dbReference>
<keyword evidence="1" id="KW-0067">ATP-binding</keyword>
<evidence type="ECO:0000259" key="2">
    <source>
        <dbReference type="Pfam" id="PF05970"/>
    </source>
</evidence>
<dbReference type="EC" id="5.6.2.3" evidence="1"/>
<keyword evidence="4" id="KW-1185">Reference proteome</keyword>
<evidence type="ECO:0000313" key="3">
    <source>
        <dbReference type="EMBL" id="KAL1205487.1"/>
    </source>
</evidence>
<sequence>MGPRIGETYLKALRLFKTAWHIQIKIIHIWTQFTPGFGDTLDMIVADEAMHATVKKIFSNRWKGELKLGEWKLFDTFRKILPVIGGGDRPEIVMGALNSSYLWKDCDVLKLTKNMRLFANKLTVSEANKIQEFSDWILAVGDGKIGEL</sequence>
<comment type="caution">
    <text evidence="3">The sequence shown here is derived from an EMBL/GenBank/DDBJ whole genome shotgun (WGS) entry which is preliminary data.</text>
</comment>
<comment type="cofactor">
    <cofactor evidence="1">
        <name>Mg(2+)</name>
        <dbReference type="ChEBI" id="CHEBI:18420"/>
    </cofactor>
</comment>
<feature type="domain" description="DNA helicase Pif1-like DEAD-box helicase" evidence="2">
    <location>
        <begin position="76"/>
        <end position="146"/>
    </location>
</feature>
<name>A0ABD1AFC1_CARAN</name>
<dbReference type="EMBL" id="JBANAX010000516">
    <property type="protein sequence ID" value="KAL1205487.1"/>
    <property type="molecule type" value="Genomic_DNA"/>
</dbReference>
<keyword evidence="1" id="KW-0233">DNA recombination</keyword>
<comment type="similarity">
    <text evidence="1">Belongs to the helicase family.</text>
</comment>
<protein>
    <recommendedName>
        <fullName evidence="1">ATP-dependent DNA helicase</fullName>
        <ecNumber evidence="1">5.6.2.3</ecNumber>
    </recommendedName>
</protein>
<keyword evidence="1" id="KW-0227">DNA damage</keyword>
<dbReference type="GO" id="GO:0016787">
    <property type="term" value="F:hydrolase activity"/>
    <property type="evidence" value="ECO:0007669"/>
    <property type="project" value="UniProtKB-KW"/>
</dbReference>
<dbReference type="AlphaFoldDB" id="A0ABD1AFC1"/>
<evidence type="ECO:0000256" key="1">
    <source>
        <dbReference type="RuleBase" id="RU363044"/>
    </source>
</evidence>
<dbReference type="GO" id="GO:0006310">
    <property type="term" value="P:DNA recombination"/>
    <property type="evidence" value="ECO:0007669"/>
    <property type="project" value="UniProtKB-KW"/>
</dbReference>
<dbReference type="GO" id="GO:0006281">
    <property type="term" value="P:DNA repair"/>
    <property type="evidence" value="ECO:0007669"/>
    <property type="project" value="UniProtKB-KW"/>
</dbReference>
<gene>
    <name evidence="3" type="ORF">V5N11_026673</name>
</gene>
<organism evidence="3 4">
    <name type="scientific">Cardamine amara subsp. amara</name>
    <dbReference type="NCBI Taxonomy" id="228776"/>
    <lineage>
        <taxon>Eukaryota</taxon>
        <taxon>Viridiplantae</taxon>
        <taxon>Streptophyta</taxon>
        <taxon>Embryophyta</taxon>
        <taxon>Tracheophyta</taxon>
        <taxon>Spermatophyta</taxon>
        <taxon>Magnoliopsida</taxon>
        <taxon>eudicotyledons</taxon>
        <taxon>Gunneridae</taxon>
        <taxon>Pentapetalae</taxon>
        <taxon>rosids</taxon>
        <taxon>malvids</taxon>
        <taxon>Brassicales</taxon>
        <taxon>Brassicaceae</taxon>
        <taxon>Cardamineae</taxon>
        <taxon>Cardamine</taxon>
    </lineage>
</organism>
<comment type="catalytic activity">
    <reaction evidence="1">
        <text>ATP + H2O = ADP + phosphate + H(+)</text>
        <dbReference type="Rhea" id="RHEA:13065"/>
        <dbReference type="ChEBI" id="CHEBI:15377"/>
        <dbReference type="ChEBI" id="CHEBI:15378"/>
        <dbReference type="ChEBI" id="CHEBI:30616"/>
        <dbReference type="ChEBI" id="CHEBI:43474"/>
        <dbReference type="ChEBI" id="CHEBI:456216"/>
        <dbReference type="EC" id="5.6.2.3"/>
    </reaction>
</comment>
<keyword evidence="1" id="KW-0547">Nucleotide-binding</keyword>
<proteinExistence type="inferred from homology"/>
<dbReference type="Pfam" id="PF05970">
    <property type="entry name" value="PIF1"/>
    <property type="match status" value="1"/>
</dbReference>
<dbReference type="GO" id="GO:0005524">
    <property type="term" value="F:ATP binding"/>
    <property type="evidence" value="ECO:0007669"/>
    <property type="project" value="UniProtKB-KW"/>
</dbReference>
<accession>A0ABD1AFC1</accession>